<dbReference type="GO" id="GO:0016740">
    <property type="term" value="F:transferase activity"/>
    <property type="evidence" value="ECO:0007669"/>
    <property type="project" value="UniProtKB-KW"/>
</dbReference>
<dbReference type="Proteomes" id="UP000807306">
    <property type="component" value="Unassembled WGS sequence"/>
</dbReference>
<dbReference type="InterPro" id="IPR000192">
    <property type="entry name" value="Aminotrans_V_dom"/>
</dbReference>
<dbReference type="Gene3D" id="3.40.640.10">
    <property type="entry name" value="Type I PLP-dependent aspartate aminotransferase-like (Major domain)"/>
    <property type="match status" value="1"/>
</dbReference>
<dbReference type="AlphaFoldDB" id="A0A9P6E8A7"/>
<dbReference type="InterPro" id="IPR015421">
    <property type="entry name" value="PyrdxlP-dep_Trfase_major"/>
</dbReference>
<organism evidence="3 4">
    <name type="scientific">Crepidotus variabilis</name>
    <dbReference type="NCBI Taxonomy" id="179855"/>
    <lineage>
        <taxon>Eukaryota</taxon>
        <taxon>Fungi</taxon>
        <taxon>Dikarya</taxon>
        <taxon>Basidiomycota</taxon>
        <taxon>Agaricomycotina</taxon>
        <taxon>Agaricomycetes</taxon>
        <taxon>Agaricomycetidae</taxon>
        <taxon>Agaricales</taxon>
        <taxon>Agaricineae</taxon>
        <taxon>Crepidotaceae</taxon>
        <taxon>Crepidotus</taxon>
    </lineage>
</organism>
<dbReference type="PANTHER" id="PTHR43092:SF2">
    <property type="entry name" value="HERCYNYLCYSTEINE SULFOXIDE LYASE"/>
    <property type="match status" value="1"/>
</dbReference>
<gene>
    <name evidence="3" type="ORF">CPB83DRAFT_820099</name>
</gene>
<proteinExistence type="predicted"/>
<dbReference type="InterPro" id="IPR015424">
    <property type="entry name" value="PyrdxlP-dep_Trfase"/>
</dbReference>
<dbReference type="OrthoDB" id="5978656at2759"/>
<accession>A0A9P6E8A7</accession>
<evidence type="ECO:0000313" key="4">
    <source>
        <dbReference type="Proteomes" id="UP000807306"/>
    </source>
</evidence>
<dbReference type="PANTHER" id="PTHR43092">
    <property type="entry name" value="L-CYSTEINE DESULFHYDRASE"/>
    <property type="match status" value="1"/>
</dbReference>
<evidence type="ECO:0000313" key="3">
    <source>
        <dbReference type="EMBL" id="KAF9524391.1"/>
    </source>
</evidence>
<keyword evidence="4" id="KW-1185">Reference proteome</keyword>
<evidence type="ECO:0000259" key="2">
    <source>
        <dbReference type="Pfam" id="PF00266"/>
    </source>
</evidence>
<evidence type="ECO:0000256" key="1">
    <source>
        <dbReference type="ARBA" id="ARBA00022898"/>
    </source>
</evidence>
<keyword evidence="1" id="KW-0663">Pyridoxal phosphate</keyword>
<comment type="caution">
    <text evidence="3">The sequence shown here is derived from an EMBL/GenBank/DDBJ whole genome shotgun (WGS) entry which is preliminary data.</text>
</comment>
<dbReference type="Gene3D" id="3.90.1150.10">
    <property type="entry name" value="Aspartate Aminotransferase, domain 1"/>
    <property type="match status" value="1"/>
</dbReference>
<sequence>MLSVGIFSILIRYFTRKFKDMTTDWKKVYSQPPPSFGHDMKQFYTMDPEYINLNNGSYGATPKPVLDAVREMGKEIEANPDLFHRLTYLPKLVDVRQRLADFLKVKLDEVVLVTNASTGLNTVIRNFQWETGDLIFTFTTTYPSILNTAQVMADTPPHPTHIVTPLIFPTTKDAIVTLIEQVFDANPAPPKKKRVAIIDTLISDPGVLLPWKEIVQLCKQRNIWSIVDAAHSIGQETGLDLTSAAPDFWVSNCHKWLSAKRAVAVLYVPKRNQNIVTSSIPTSLYYISPDKRNGAPNFVDQYVWTGTIDWTSNLTVTDALDYRNWLGGEEKINAYCHDLAIKGGEALAKLLGTKVLDPNGEFTLNMVNVELPFPVSFKRIDDLDTIVKRLLLEKYKGYSAYYIHNNAYWTRCSAQIWNTLEDFEKMGQIWLNVIGDITTQFKEQTGCNTA</sequence>
<protein>
    <submittedName>
        <fullName evidence="3">Pyridoxal phosphate-dependent transferase</fullName>
    </submittedName>
</protein>
<keyword evidence="3" id="KW-0808">Transferase</keyword>
<dbReference type="Pfam" id="PF00266">
    <property type="entry name" value="Aminotran_5"/>
    <property type="match status" value="1"/>
</dbReference>
<name>A0A9P6E8A7_9AGAR</name>
<feature type="domain" description="Aminotransferase class V" evidence="2">
    <location>
        <begin position="60"/>
        <end position="320"/>
    </location>
</feature>
<dbReference type="InterPro" id="IPR015422">
    <property type="entry name" value="PyrdxlP-dep_Trfase_small"/>
</dbReference>
<reference evidence="3" key="1">
    <citation type="submission" date="2020-11" db="EMBL/GenBank/DDBJ databases">
        <authorList>
            <consortium name="DOE Joint Genome Institute"/>
            <person name="Ahrendt S."/>
            <person name="Riley R."/>
            <person name="Andreopoulos W."/>
            <person name="Labutti K."/>
            <person name="Pangilinan J."/>
            <person name="Ruiz-Duenas F.J."/>
            <person name="Barrasa J.M."/>
            <person name="Sanchez-Garcia M."/>
            <person name="Camarero S."/>
            <person name="Miyauchi S."/>
            <person name="Serrano A."/>
            <person name="Linde D."/>
            <person name="Babiker R."/>
            <person name="Drula E."/>
            <person name="Ayuso-Fernandez I."/>
            <person name="Pacheco R."/>
            <person name="Padilla G."/>
            <person name="Ferreira P."/>
            <person name="Barriuso J."/>
            <person name="Kellner H."/>
            <person name="Castanera R."/>
            <person name="Alfaro M."/>
            <person name="Ramirez L."/>
            <person name="Pisabarro A.G."/>
            <person name="Kuo A."/>
            <person name="Tritt A."/>
            <person name="Lipzen A."/>
            <person name="He G."/>
            <person name="Yan M."/>
            <person name="Ng V."/>
            <person name="Cullen D."/>
            <person name="Martin F."/>
            <person name="Rosso M.-N."/>
            <person name="Henrissat B."/>
            <person name="Hibbett D."/>
            <person name="Martinez A.T."/>
            <person name="Grigoriev I.V."/>
        </authorList>
    </citation>
    <scope>NUCLEOTIDE SEQUENCE</scope>
    <source>
        <strain evidence="3">CBS 506.95</strain>
    </source>
</reference>
<dbReference type="SUPFAM" id="SSF53383">
    <property type="entry name" value="PLP-dependent transferases"/>
    <property type="match status" value="1"/>
</dbReference>
<dbReference type="EMBL" id="MU157899">
    <property type="protein sequence ID" value="KAF9524391.1"/>
    <property type="molecule type" value="Genomic_DNA"/>
</dbReference>